<gene>
    <name evidence="1" type="ORF">BGZ97_003859</name>
</gene>
<keyword evidence="2" id="KW-1185">Reference proteome</keyword>
<dbReference type="Gene3D" id="3.80.10.10">
    <property type="entry name" value="Ribonuclease Inhibitor"/>
    <property type="match status" value="1"/>
</dbReference>
<dbReference type="InterPro" id="IPR032675">
    <property type="entry name" value="LRR_dom_sf"/>
</dbReference>
<feature type="non-terminal residue" evidence="1">
    <location>
        <position position="1"/>
    </location>
</feature>
<comment type="caution">
    <text evidence="1">The sequence shown here is derived from an EMBL/GenBank/DDBJ whole genome shotgun (WGS) entry which is preliminary data.</text>
</comment>
<accession>A0A9P6UH59</accession>
<evidence type="ECO:0000313" key="2">
    <source>
        <dbReference type="Proteomes" id="UP000823405"/>
    </source>
</evidence>
<proteinExistence type="predicted"/>
<reference evidence="1" key="1">
    <citation type="journal article" date="2020" name="Fungal Divers.">
        <title>Resolving the Mortierellaceae phylogeny through synthesis of multi-gene phylogenetics and phylogenomics.</title>
        <authorList>
            <person name="Vandepol N."/>
            <person name="Liber J."/>
            <person name="Desiro A."/>
            <person name="Na H."/>
            <person name="Kennedy M."/>
            <person name="Barry K."/>
            <person name="Grigoriev I.V."/>
            <person name="Miller A.N."/>
            <person name="O'Donnell K."/>
            <person name="Stajich J.E."/>
            <person name="Bonito G."/>
        </authorList>
    </citation>
    <scope>NUCLEOTIDE SEQUENCE</scope>
    <source>
        <strain evidence="1">NVP60</strain>
    </source>
</reference>
<dbReference type="EMBL" id="JAAAIN010001932">
    <property type="protein sequence ID" value="KAG0299144.1"/>
    <property type="molecule type" value="Genomic_DNA"/>
</dbReference>
<name>A0A9P6UH59_9FUNG</name>
<sequence>NLAALEGADLRRLGTFLRNNDQDKTLGNLYRITTEQGHVKWVCFEHYQEKYRATALTSFIQSVESAGGVYYPHLGQVTVGLKSGTTSKDFFRRLARQAPAVQTLDVTLDWDLASADLATLVDMVAKSNVKDLKLNLQYDHTSNSRTATWRPGKGRYHSLIGLLSNTKLRSLQFSNLYLLGTRTSKLPSSLTASWLQSFRFFGRINVEDRIRLTNIISNCSQLVDLRLVCQDWGYMDLGLHQAVFSLKKLKRLHLAAWKRDDKWNGNEWTFLEGDQPMTEVIYCNQFLDSQYLNKAIQQSSAVLEVLVVHPCCEVIDITSGSASFTPDFIGSEEATSTERLLSHLHLSALTHLDLQVRLTDDSLQYLSTLLPGLNLVHFGCNEDTHELLRHCNPASLKSLSILEGYAFNLAHILDAMIDGTTSLSFGKLEQLFLHDLRSAHNVPTKFLQAIRLNRLFLDYLNPEPLAQLLEVVDLSKLEEISIRHSYYLVNTEKALSKRIDEFSEALVIQLDEFSSKWYTDHDGKSRTMEGSPELLPHHRVTCMDDDNIEEHIYRFLKPILPVYSF</sequence>
<dbReference type="OrthoDB" id="2444617at2759"/>
<protein>
    <submittedName>
        <fullName evidence="1">Uncharacterized protein</fullName>
    </submittedName>
</protein>
<dbReference type="AlphaFoldDB" id="A0A9P6UH59"/>
<evidence type="ECO:0000313" key="1">
    <source>
        <dbReference type="EMBL" id="KAG0299144.1"/>
    </source>
</evidence>
<organism evidence="1 2">
    <name type="scientific">Linnemannia gamsii</name>
    <dbReference type="NCBI Taxonomy" id="64522"/>
    <lineage>
        <taxon>Eukaryota</taxon>
        <taxon>Fungi</taxon>
        <taxon>Fungi incertae sedis</taxon>
        <taxon>Mucoromycota</taxon>
        <taxon>Mortierellomycotina</taxon>
        <taxon>Mortierellomycetes</taxon>
        <taxon>Mortierellales</taxon>
        <taxon>Mortierellaceae</taxon>
        <taxon>Linnemannia</taxon>
    </lineage>
</organism>
<dbReference type="Proteomes" id="UP000823405">
    <property type="component" value="Unassembled WGS sequence"/>
</dbReference>